<feature type="domain" description="Disease resistance protein winged helix" evidence="2">
    <location>
        <begin position="1"/>
        <end position="54"/>
    </location>
</feature>
<protein>
    <submittedName>
        <fullName evidence="3">CC-NBS-LRR resistance protein</fullName>
    </submittedName>
</protein>
<dbReference type="EMBL" id="LXQA010107874">
    <property type="protein sequence ID" value="MCI17972.1"/>
    <property type="molecule type" value="Genomic_DNA"/>
</dbReference>
<dbReference type="Pfam" id="PF23559">
    <property type="entry name" value="WHD_DRP"/>
    <property type="match status" value="1"/>
</dbReference>
<dbReference type="InterPro" id="IPR058922">
    <property type="entry name" value="WHD_DRP"/>
</dbReference>
<keyword evidence="4" id="KW-1185">Reference proteome</keyword>
<dbReference type="AlphaFoldDB" id="A0A392Q246"/>
<organism evidence="3 4">
    <name type="scientific">Trifolium medium</name>
    <dbReference type="NCBI Taxonomy" id="97028"/>
    <lineage>
        <taxon>Eukaryota</taxon>
        <taxon>Viridiplantae</taxon>
        <taxon>Streptophyta</taxon>
        <taxon>Embryophyta</taxon>
        <taxon>Tracheophyta</taxon>
        <taxon>Spermatophyta</taxon>
        <taxon>Magnoliopsida</taxon>
        <taxon>eudicotyledons</taxon>
        <taxon>Gunneridae</taxon>
        <taxon>Pentapetalae</taxon>
        <taxon>rosids</taxon>
        <taxon>fabids</taxon>
        <taxon>Fabales</taxon>
        <taxon>Fabaceae</taxon>
        <taxon>Papilionoideae</taxon>
        <taxon>50 kb inversion clade</taxon>
        <taxon>NPAAA clade</taxon>
        <taxon>Hologalegina</taxon>
        <taxon>IRL clade</taxon>
        <taxon>Trifolieae</taxon>
        <taxon>Trifolium</taxon>
    </lineage>
</organism>
<accession>A0A392Q246</accession>
<evidence type="ECO:0000313" key="3">
    <source>
        <dbReference type="EMBL" id="MCI17972.1"/>
    </source>
</evidence>
<proteinExistence type="predicted"/>
<name>A0A392Q246_9FABA</name>
<evidence type="ECO:0000256" key="1">
    <source>
        <dbReference type="ARBA" id="ARBA00022737"/>
    </source>
</evidence>
<reference evidence="3 4" key="1">
    <citation type="journal article" date="2018" name="Front. Plant Sci.">
        <title>Red Clover (Trifolium pratense) and Zigzag Clover (T. medium) - A Picture of Genomic Similarities and Differences.</title>
        <authorList>
            <person name="Dluhosova J."/>
            <person name="Istvanek J."/>
            <person name="Nedelnik J."/>
            <person name="Repkova J."/>
        </authorList>
    </citation>
    <scope>NUCLEOTIDE SEQUENCE [LARGE SCALE GENOMIC DNA]</scope>
    <source>
        <strain evidence="4">cv. 10/8</strain>
        <tissue evidence="3">Leaf</tissue>
    </source>
</reference>
<dbReference type="Proteomes" id="UP000265520">
    <property type="component" value="Unassembled WGS sequence"/>
</dbReference>
<sequence length="67" mass="7492">MAEGFLDYSEDEKAVEEVGHDCFAELLSRSLIQQSNDDALGENFVLHDLVNDLATYISGKSCCRLEH</sequence>
<comment type="caution">
    <text evidence="3">The sequence shown here is derived from an EMBL/GenBank/DDBJ whole genome shotgun (WGS) entry which is preliminary data.</text>
</comment>
<evidence type="ECO:0000313" key="4">
    <source>
        <dbReference type="Proteomes" id="UP000265520"/>
    </source>
</evidence>
<evidence type="ECO:0000259" key="2">
    <source>
        <dbReference type="Pfam" id="PF23559"/>
    </source>
</evidence>
<feature type="non-terminal residue" evidence="3">
    <location>
        <position position="67"/>
    </location>
</feature>
<keyword evidence="1" id="KW-0677">Repeat</keyword>